<organism evidence="1 2">
    <name type="scientific">Mugilogobius chulae</name>
    <name type="common">yellowstripe goby</name>
    <dbReference type="NCBI Taxonomy" id="88201"/>
    <lineage>
        <taxon>Eukaryota</taxon>
        <taxon>Metazoa</taxon>
        <taxon>Chordata</taxon>
        <taxon>Craniata</taxon>
        <taxon>Vertebrata</taxon>
        <taxon>Euteleostomi</taxon>
        <taxon>Actinopterygii</taxon>
        <taxon>Neopterygii</taxon>
        <taxon>Teleostei</taxon>
        <taxon>Neoteleostei</taxon>
        <taxon>Acanthomorphata</taxon>
        <taxon>Gobiaria</taxon>
        <taxon>Gobiiformes</taxon>
        <taxon>Gobioidei</taxon>
        <taxon>Gobiidae</taxon>
        <taxon>Gobionellinae</taxon>
        <taxon>Mugilogobius</taxon>
    </lineage>
</organism>
<dbReference type="Gene3D" id="3.10.100.10">
    <property type="entry name" value="Mannose-Binding Protein A, subunit A"/>
    <property type="match status" value="1"/>
</dbReference>
<dbReference type="InterPro" id="IPR016187">
    <property type="entry name" value="CTDL_fold"/>
</dbReference>
<dbReference type="PANTHER" id="PTHR45710:SF8">
    <property type="entry name" value="RERATING FAMILY MEMBER 4"/>
    <property type="match status" value="1"/>
</dbReference>
<name>A0AAW0NFZ0_9GOBI</name>
<evidence type="ECO:0000313" key="2">
    <source>
        <dbReference type="Proteomes" id="UP001460270"/>
    </source>
</evidence>
<evidence type="ECO:0008006" key="3">
    <source>
        <dbReference type="Google" id="ProtNLM"/>
    </source>
</evidence>
<dbReference type="SUPFAM" id="SSF56436">
    <property type="entry name" value="C-type lectin-like"/>
    <property type="match status" value="1"/>
</dbReference>
<keyword evidence="2" id="KW-1185">Reference proteome</keyword>
<dbReference type="PANTHER" id="PTHR45710">
    <property type="entry name" value="C-TYPE LECTIN DOMAIN-CONTAINING PROTEIN 180"/>
    <property type="match status" value="1"/>
</dbReference>
<dbReference type="InterPro" id="IPR016186">
    <property type="entry name" value="C-type_lectin-like/link_sf"/>
</dbReference>
<reference evidence="2" key="1">
    <citation type="submission" date="2024-04" db="EMBL/GenBank/DDBJ databases">
        <title>Salinicola lusitanus LLJ914,a marine bacterium isolated from the Okinawa Trough.</title>
        <authorList>
            <person name="Li J."/>
        </authorList>
    </citation>
    <scope>NUCLEOTIDE SEQUENCE [LARGE SCALE GENOMIC DNA]</scope>
</reference>
<gene>
    <name evidence="1" type="ORF">WMY93_023295</name>
</gene>
<dbReference type="InterPro" id="IPR050828">
    <property type="entry name" value="C-type_lectin/matrix_domain"/>
</dbReference>
<accession>A0AAW0NFZ0</accession>
<dbReference type="AlphaFoldDB" id="A0AAW0NFZ0"/>
<protein>
    <recommendedName>
        <fullName evidence="3">C-type lectin domain-containing protein</fullName>
    </recommendedName>
</protein>
<sequence>MEEQVVRSRRNISARTRLCVALVVFCFGLVCVVQAVNIYLRIVHSGLIFFRKCSIYQRLFKNFNITKERDKMKLKLWALYIYTISGWKYFRGSMYLGSDTEQSWYESRKYCQQRGADLIIINNAQEQVWSYGPTLNYYSF</sequence>
<dbReference type="EMBL" id="JBBPFD010000017">
    <property type="protein sequence ID" value="KAK7891332.1"/>
    <property type="molecule type" value="Genomic_DNA"/>
</dbReference>
<evidence type="ECO:0000313" key="1">
    <source>
        <dbReference type="EMBL" id="KAK7891332.1"/>
    </source>
</evidence>
<dbReference type="Proteomes" id="UP001460270">
    <property type="component" value="Unassembled WGS sequence"/>
</dbReference>
<comment type="caution">
    <text evidence="1">The sequence shown here is derived from an EMBL/GenBank/DDBJ whole genome shotgun (WGS) entry which is preliminary data.</text>
</comment>
<proteinExistence type="predicted"/>